<sequence>ERTFLPPFSDEAKLQAGDILTIAATRSALSDLLQSDASLLSSMLRTGADTHQDNPAGELALTEAVVAPNGRYVGQTLSSIGFRSRTGCIVLGIERKAQMVRKNLSSIRLQAGDDLLMFGARKDLRALRHDRDLLVLLWSMSEVPDIRRSTIARLIFAGIVLLAVTGALPILHTALAGAIAMIVSNCLNLRQAMRALDLRIFLLIGAAFAMGGAMQAVGAADLIANTAVKLAMPYGPMGLMIGLFGVVALLTNVLSNAATAVLFAPIAVRATEAFASTPDEQAKLAVAAILTVIYAANCSFATPIAYQTNLLVMGPGHYKFLDYVRVGGPLILLLWLAFSLVAPYILGI</sequence>
<evidence type="ECO:0000256" key="1">
    <source>
        <dbReference type="ARBA" id="ARBA00004141"/>
    </source>
</evidence>
<keyword evidence="4" id="KW-0677">Repeat</keyword>
<dbReference type="PROSITE" id="PS51202">
    <property type="entry name" value="RCK_C"/>
    <property type="match status" value="1"/>
</dbReference>
<protein>
    <recommendedName>
        <fullName evidence="8">RCK C-terminal domain-containing protein</fullName>
    </recommendedName>
</protein>
<dbReference type="Pfam" id="PF03600">
    <property type="entry name" value="CitMHS"/>
    <property type="match status" value="1"/>
</dbReference>
<proteinExistence type="predicted"/>
<feature type="transmembrane region" description="Helical" evidence="7">
    <location>
        <begin position="284"/>
        <end position="306"/>
    </location>
</feature>
<dbReference type="Gene3D" id="3.30.70.1450">
    <property type="entry name" value="Regulator of K+ conductance, C-terminal domain"/>
    <property type="match status" value="1"/>
</dbReference>
<reference evidence="9" key="1">
    <citation type="submission" date="2018-06" db="EMBL/GenBank/DDBJ databases">
        <authorList>
            <person name="Zhirakovskaya E."/>
        </authorList>
    </citation>
    <scope>NUCLEOTIDE SEQUENCE</scope>
</reference>
<feature type="transmembrane region" description="Helical" evidence="7">
    <location>
        <begin position="326"/>
        <end position="346"/>
    </location>
</feature>
<evidence type="ECO:0000256" key="7">
    <source>
        <dbReference type="SAM" id="Phobius"/>
    </source>
</evidence>
<dbReference type="InterPro" id="IPR006037">
    <property type="entry name" value="RCK_C"/>
</dbReference>
<dbReference type="PANTHER" id="PTHR43652:SF2">
    <property type="entry name" value="BASIC AMINO ACID ANTIPORTER YFCC-RELATED"/>
    <property type="match status" value="1"/>
</dbReference>
<feature type="domain" description="RCK C-terminal" evidence="8">
    <location>
        <begin position="49"/>
        <end position="133"/>
    </location>
</feature>
<evidence type="ECO:0000259" key="8">
    <source>
        <dbReference type="PROSITE" id="PS51202"/>
    </source>
</evidence>
<evidence type="ECO:0000256" key="2">
    <source>
        <dbReference type="ARBA" id="ARBA00022448"/>
    </source>
</evidence>
<dbReference type="Pfam" id="PF02080">
    <property type="entry name" value="TrkA_C"/>
    <property type="match status" value="1"/>
</dbReference>
<feature type="non-terminal residue" evidence="9">
    <location>
        <position position="1"/>
    </location>
</feature>
<evidence type="ECO:0000256" key="6">
    <source>
        <dbReference type="ARBA" id="ARBA00023136"/>
    </source>
</evidence>
<name>A0A3B0R037_9ZZZZ</name>
<gene>
    <name evidence="9" type="ORF">MNBD_ALPHA06-1905</name>
</gene>
<evidence type="ECO:0000313" key="9">
    <source>
        <dbReference type="EMBL" id="VAV86924.1"/>
    </source>
</evidence>
<feature type="transmembrane region" description="Helical" evidence="7">
    <location>
        <begin position="196"/>
        <end position="217"/>
    </location>
</feature>
<dbReference type="InterPro" id="IPR051679">
    <property type="entry name" value="DASS-Related_Transporters"/>
</dbReference>
<dbReference type="InterPro" id="IPR004680">
    <property type="entry name" value="Cit_transptr-like_dom"/>
</dbReference>
<keyword evidence="2" id="KW-0813">Transport</keyword>
<keyword evidence="3 7" id="KW-0812">Transmembrane</keyword>
<evidence type="ECO:0000256" key="4">
    <source>
        <dbReference type="ARBA" id="ARBA00022737"/>
    </source>
</evidence>
<evidence type="ECO:0000256" key="5">
    <source>
        <dbReference type="ARBA" id="ARBA00022989"/>
    </source>
</evidence>
<feature type="transmembrane region" description="Helical" evidence="7">
    <location>
        <begin position="237"/>
        <end position="263"/>
    </location>
</feature>
<dbReference type="SUPFAM" id="SSF116726">
    <property type="entry name" value="TrkA C-terminal domain-like"/>
    <property type="match status" value="1"/>
</dbReference>
<keyword evidence="5 7" id="KW-1133">Transmembrane helix</keyword>
<comment type="subcellular location">
    <subcellularLocation>
        <location evidence="1">Membrane</location>
        <topology evidence="1">Multi-pass membrane protein</topology>
    </subcellularLocation>
</comment>
<dbReference type="AlphaFoldDB" id="A0A3B0R037"/>
<feature type="transmembrane region" description="Helical" evidence="7">
    <location>
        <begin position="154"/>
        <end position="184"/>
    </location>
</feature>
<dbReference type="GO" id="GO:0006813">
    <property type="term" value="P:potassium ion transport"/>
    <property type="evidence" value="ECO:0007669"/>
    <property type="project" value="InterPro"/>
</dbReference>
<dbReference type="GO" id="GO:0005886">
    <property type="term" value="C:plasma membrane"/>
    <property type="evidence" value="ECO:0007669"/>
    <property type="project" value="TreeGrafter"/>
</dbReference>
<dbReference type="InterPro" id="IPR036721">
    <property type="entry name" value="RCK_C_sf"/>
</dbReference>
<organism evidence="9">
    <name type="scientific">hydrothermal vent metagenome</name>
    <dbReference type="NCBI Taxonomy" id="652676"/>
    <lineage>
        <taxon>unclassified sequences</taxon>
        <taxon>metagenomes</taxon>
        <taxon>ecological metagenomes</taxon>
    </lineage>
</organism>
<dbReference type="EMBL" id="UOEE01000020">
    <property type="protein sequence ID" value="VAV86924.1"/>
    <property type="molecule type" value="Genomic_DNA"/>
</dbReference>
<dbReference type="GO" id="GO:0008324">
    <property type="term" value="F:monoatomic cation transmembrane transporter activity"/>
    <property type="evidence" value="ECO:0007669"/>
    <property type="project" value="InterPro"/>
</dbReference>
<dbReference type="PANTHER" id="PTHR43652">
    <property type="entry name" value="BASIC AMINO ACID ANTIPORTER YFCC-RELATED"/>
    <property type="match status" value="1"/>
</dbReference>
<accession>A0A3B0R037</accession>
<keyword evidence="6 7" id="KW-0472">Membrane</keyword>
<evidence type="ECO:0000256" key="3">
    <source>
        <dbReference type="ARBA" id="ARBA00022692"/>
    </source>
</evidence>